<evidence type="ECO:0000256" key="6">
    <source>
        <dbReference type="ARBA" id="ARBA00023004"/>
    </source>
</evidence>
<dbReference type="Pfam" id="PF01058">
    <property type="entry name" value="Oxidored_q6"/>
    <property type="match status" value="1"/>
</dbReference>
<dbReference type="InterPro" id="IPR006137">
    <property type="entry name" value="NADH_UbQ_OxRdtase-like_20kDa"/>
</dbReference>
<proteinExistence type="inferred from homology"/>
<evidence type="ECO:0000256" key="2">
    <source>
        <dbReference type="ARBA" id="ARBA00009173"/>
    </source>
</evidence>
<evidence type="ECO:0000256" key="3">
    <source>
        <dbReference type="ARBA" id="ARBA00022475"/>
    </source>
</evidence>
<comment type="caution">
    <text evidence="10">The sequence shown here is derived from an EMBL/GenBank/DDBJ whole genome shotgun (WGS) entry which is preliminary data.</text>
</comment>
<keyword evidence="8" id="KW-0472">Membrane</keyword>
<evidence type="ECO:0000256" key="4">
    <source>
        <dbReference type="ARBA" id="ARBA00022485"/>
    </source>
</evidence>
<reference evidence="10 11" key="1">
    <citation type="submission" date="2016-03" db="EMBL/GenBank/DDBJ databases">
        <title>Draft genome sequence of Gluconobacter cerinus strain CECT 9110.</title>
        <authorList>
            <person name="Sainz F."/>
            <person name="Mas A."/>
            <person name="Torija M.J."/>
        </authorList>
    </citation>
    <scope>NUCLEOTIDE SEQUENCE [LARGE SCALE GENOMIC DNA]</scope>
    <source>
        <strain evidence="10 11">CECT 9110</strain>
    </source>
</reference>
<accession>A0A1B6VIC8</accession>
<dbReference type="AlphaFoldDB" id="A0A1B6VIC8"/>
<evidence type="ECO:0000256" key="5">
    <source>
        <dbReference type="ARBA" id="ARBA00022723"/>
    </source>
</evidence>
<evidence type="ECO:0000256" key="7">
    <source>
        <dbReference type="ARBA" id="ARBA00023014"/>
    </source>
</evidence>
<keyword evidence="5" id="KW-0479">Metal-binding</keyword>
<name>A0A1B6VIC8_9PROT</name>
<keyword evidence="6" id="KW-0408">Iron</keyword>
<dbReference type="GO" id="GO:0051539">
    <property type="term" value="F:4 iron, 4 sulfur cluster binding"/>
    <property type="evidence" value="ECO:0007669"/>
    <property type="project" value="UniProtKB-KW"/>
</dbReference>
<dbReference type="EMBL" id="LUTU01000011">
    <property type="protein sequence ID" value="OAJ66982.1"/>
    <property type="molecule type" value="Genomic_DNA"/>
</dbReference>
<evidence type="ECO:0000313" key="11">
    <source>
        <dbReference type="Proteomes" id="UP000077786"/>
    </source>
</evidence>
<dbReference type="GO" id="GO:0046872">
    <property type="term" value="F:metal ion binding"/>
    <property type="evidence" value="ECO:0007669"/>
    <property type="project" value="UniProtKB-KW"/>
</dbReference>
<feature type="domain" description="NADH:ubiquinone oxidoreductase-like 20kDa subunit" evidence="9">
    <location>
        <begin position="47"/>
        <end position="157"/>
    </location>
</feature>
<keyword evidence="3" id="KW-1003">Cell membrane</keyword>
<sequence>MTAFQTMGPLSVLHAFLNVSRWRISADKGMSVRPDTINLYVLETGGCEGCAMEVESLCGSAFALEQYGFARVTDPADADWLLVTGPMGRACVQMLERVWNAMPAGKSLVAVGACAVDGGMFGPNYATLGGLKALTPVRRAIPGCPPSPQDILVGLQRLAEG</sequence>
<dbReference type="Proteomes" id="UP000077786">
    <property type="component" value="Unassembled WGS sequence"/>
</dbReference>
<keyword evidence="7" id="KW-0411">Iron-sulfur</keyword>
<dbReference type="PATRIC" id="fig|38307.3.peg.2458"/>
<dbReference type="Gene3D" id="3.40.50.12280">
    <property type="match status" value="1"/>
</dbReference>
<dbReference type="PANTHER" id="PTHR42989">
    <property type="entry name" value="HYDROGENASE-4 COMPONENT I"/>
    <property type="match status" value="1"/>
</dbReference>
<dbReference type="PANTHER" id="PTHR42989:SF1">
    <property type="entry name" value="FORMATE HYDROGENLYASE SUBUNIT 7-RELATED"/>
    <property type="match status" value="1"/>
</dbReference>
<dbReference type="InterPro" id="IPR052375">
    <property type="entry name" value="Complex_I_20kDa-like"/>
</dbReference>
<dbReference type="SUPFAM" id="SSF56770">
    <property type="entry name" value="HydA/Nqo6-like"/>
    <property type="match status" value="1"/>
</dbReference>
<gene>
    <name evidence="10" type="ORF">A0123_02359</name>
</gene>
<evidence type="ECO:0000256" key="1">
    <source>
        <dbReference type="ARBA" id="ARBA00001966"/>
    </source>
</evidence>
<keyword evidence="4" id="KW-0004">4Fe-4S</keyword>
<organism evidence="10 11">
    <name type="scientific">Gluconobacter cerinus</name>
    <dbReference type="NCBI Taxonomy" id="38307"/>
    <lineage>
        <taxon>Bacteria</taxon>
        <taxon>Pseudomonadati</taxon>
        <taxon>Pseudomonadota</taxon>
        <taxon>Alphaproteobacteria</taxon>
        <taxon>Acetobacterales</taxon>
        <taxon>Acetobacteraceae</taxon>
        <taxon>Gluconobacter</taxon>
    </lineage>
</organism>
<evidence type="ECO:0000259" key="9">
    <source>
        <dbReference type="Pfam" id="PF01058"/>
    </source>
</evidence>
<evidence type="ECO:0000256" key="8">
    <source>
        <dbReference type="ARBA" id="ARBA00023136"/>
    </source>
</evidence>
<comment type="cofactor">
    <cofactor evidence="1">
        <name>[4Fe-4S] cluster</name>
        <dbReference type="ChEBI" id="CHEBI:49883"/>
    </cofactor>
</comment>
<evidence type="ECO:0000313" key="10">
    <source>
        <dbReference type="EMBL" id="OAJ66982.1"/>
    </source>
</evidence>
<protein>
    <submittedName>
        <fullName evidence="10">NADH dehydrogenase subunit B</fullName>
    </submittedName>
</protein>
<comment type="similarity">
    <text evidence="2">Belongs to the complex I 20 kDa subunit family.</text>
</comment>